<feature type="coiled-coil region" evidence="1">
    <location>
        <begin position="59"/>
        <end position="89"/>
    </location>
</feature>
<name>A0ABN8WEL1_9PROT</name>
<sequence>MPDPKKIFGDASKATGSAFSVLGGIKEEISGIVKGRVDEVLSSLHLVRREEFDIVTEIASRTRSAQEKLEEQVENLEKRIARLESKQNND</sequence>
<evidence type="ECO:0000256" key="1">
    <source>
        <dbReference type="SAM" id="Coils"/>
    </source>
</evidence>
<reference evidence="2" key="1">
    <citation type="submission" date="2022-10" db="EMBL/GenBank/DDBJ databases">
        <authorList>
            <person name="Botero Cardona J."/>
        </authorList>
    </citation>
    <scope>NUCLEOTIDE SEQUENCE</scope>
    <source>
        <strain evidence="2">R-83534</strain>
    </source>
</reference>
<dbReference type="PANTHER" id="PTHR38040:SF1">
    <property type="entry name" value="UBIQUINONE BIOSYNTHESIS ACCESSORY FACTOR UBIK"/>
    <property type="match status" value="1"/>
</dbReference>
<comment type="caution">
    <text evidence="2">The sequence shown here is derived from an EMBL/GenBank/DDBJ whole genome shotgun (WGS) entry which is preliminary data.</text>
</comment>
<evidence type="ECO:0000313" key="3">
    <source>
        <dbReference type="Proteomes" id="UP001154272"/>
    </source>
</evidence>
<protein>
    <submittedName>
        <fullName evidence="2">Ubiquinone biosynthesis accessory factor UbiK (UbiK) (PUBMED:28559279)</fullName>
    </submittedName>
</protein>
<dbReference type="PANTHER" id="PTHR38040">
    <property type="entry name" value="UBIQUINONE BIOSYNTHESIS ACCESSORY FACTOR UBIK"/>
    <property type="match status" value="1"/>
</dbReference>
<gene>
    <name evidence="2" type="ORF">R83534S58_LOCUS1829</name>
</gene>
<dbReference type="EMBL" id="CAMXCH010000004">
    <property type="protein sequence ID" value="CAI3953010.1"/>
    <property type="molecule type" value="Genomic_DNA"/>
</dbReference>
<organism evidence="2 3">
    <name type="scientific">Commensalibacter papalotli</name>
    <name type="common">ex Botero et al. 2024</name>
    <dbReference type="NCBI Taxonomy" id="2972766"/>
    <lineage>
        <taxon>Bacteria</taxon>
        <taxon>Pseudomonadati</taxon>
        <taxon>Pseudomonadota</taxon>
        <taxon>Alphaproteobacteria</taxon>
        <taxon>Acetobacterales</taxon>
        <taxon>Acetobacteraceae</taxon>
    </lineage>
</organism>
<evidence type="ECO:0000313" key="2">
    <source>
        <dbReference type="EMBL" id="CAI3953010.1"/>
    </source>
</evidence>
<keyword evidence="3" id="KW-1185">Reference proteome</keyword>
<accession>A0ABN8WEL1</accession>
<keyword evidence="1" id="KW-0175">Coiled coil</keyword>
<proteinExistence type="predicted"/>
<dbReference type="Pfam" id="PF04380">
    <property type="entry name" value="BMFP"/>
    <property type="match status" value="1"/>
</dbReference>
<dbReference type="Proteomes" id="UP001154272">
    <property type="component" value="Unassembled WGS sequence"/>
</dbReference>
<dbReference type="InterPro" id="IPR007475">
    <property type="entry name" value="UbiK"/>
</dbReference>
<keyword evidence="2" id="KW-0830">Ubiquinone</keyword>
<dbReference type="RefSeq" id="WP_034340346.1">
    <property type="nucleotide sequence ID" value="NZ_CAMXCH010000004.1"/>
</dbReference>